<accession>A0A6I3XDF2</accession>
<feature type="domain" description="Transposase IS200-like" evidence="1">
    <location>
        <begin position="9"/>
        <end position="123"/>
    </location>
</feature>
<dbReference type="SMART" id="SM01321">
    <property type="entry name" value="Y1_Tnp"/>
    <property type="match status" value="1"/>
</dbReference>
<dbReference type="OrthoDB" id="9814067at2"/>
<sequence length="261" mass="29566">MGRPNRIQFSGAIYHVTSRGNRRANIFVDDRDHLAWLRLLGEAATRFNLVVYGLCLMPNHFHLLVETPDANISATMHYLNGKYAQKFNWRHGLSGHVFERRCYLELVERQEHLLELLRYIVLNPVRAQLAAKADDWRWSTHLHVSGIKARPEWLNSMCVIDQFSGAALAERIQAYRAFVDAGTGIKRRPVAAISRYIDLSQAFTAIPVLDELERNLPSRNAAIVAAWMSGAYSRDQIARHFNISVRTVSRITSAGVPGSAC</sequence>
<dbReference type="Proteomes" id="UP000431684">
    <property type="component" value="Unassembled WGS sequence"/>
</dbReference>
<protein>
    <submittedName>
        <fullName evidence="2">Addiction module toxin RelE</fullName>
    </submittedName>
</protein>
<proteinExistence type="predicted"/>
<dbReference type="GO" id="GO:0004803">
    <property type="term" value="F:transposase activity"/>
    <property type="evidence" value="ECO:0007669"/>
    <property type="project" value="InterPro"/>
</dbReference>
<dbReference type="GO" id="GO:0003677">
    <property type="term" value="F:DNA binding"/>
    <property type="evidence" value="ECO:0007669"/>
    <property type="project" value="InterPro"/>
</dbReference>
<gene>
    <name evidence="2" type="ORF">GJV26_18995</name>
</gene>
<dbReference type="RefSeq" id="WP_155710267.1">
    <property type="nucleotide sequence ID" value="NZ_BMWU01000073.1"/>
</dbReference>
<organism evidence="2 3">
    <name type="scientific">Pseudoduganella dura</name>
    <dbReference type="NCBI Taxonomy" id="321982"/>
    <lineage>
        <taxon>Bacteria</taxon>
        <taxon>Pseudomonadati</taxon>
        <taxon>Pseudomonadota</taxon>
        <taxon>Betaproteobacteria</taxon>
        <taxon>Burkholderiales</taxon>
        <taxon>Oxalobacteraceae</taxon>
        <taxon>Telluria group</taxon>
        <taxon>Pseudoduganella</taxon>
    </lineage>
</organism>
<dbReference type="Pfam" id="PF01797">
    <property type="entry name" value="Y1_Tnp"/>
    <property type="match status" value="1"/>
</dbReference>
<dbReference type="AlphaFoldDB" id="A0A6I3XDF2"/>
<comment type="caution">
    <text evidence="2">The sequence shown here is derived from an EMBL/GenBank/DDBJ whole genome shotgun (WGS) entry which is preliminary data.</text>
</comment>
<keyword evidence="3" id="KW-1185">Reference proteome</keyword>
<evidence type="ECO:0000313" key="3">
    <source>
        <dbReference type="Proteomes" id="UP000431684"/>
    </source>
</evidence>
<dbReference type="InterPro" id="IPR002686">
    <property type="entry name" value="Transposase_17"/>
</dbReference>
<reference evidence="2 3" key="1">
    <citation type="submission" date="2019-11" db="EMBL/GenBank/DDBJ databases">
        <title>Draft Genome Sequences of Six Type Strains of the Genus Massilia.</title>
        <authorList>
            <person name="Miess H."/>
            <person name="Frediansyah A."/>
            <person name="Goeker M."/>
            <person name="Gross H."/>
        </authorList>
    </citation>
    <scope>NUCLEOTIDE SEQUENCE [LARGE SCALE GENOMIC DNA]</scope>
    <source>
        <strain evidence="2 3">DSM 17513</strain>
    </source>
</reference>
<dbReference type="Gene3D" id="3.30.70.1290">
    <property type="entry name" value="Transposase IS200-like"/>
    <property type="match status" value="1"/>
</dbReference>
<dbReference type="EMBL" id="WNWM01000002">
    <property type="protein sequence ID" value="MUI14529.1"/>
    <property type="molecule type" value="Genomic_DNA"/>
</dbReference>
<name>A0A6I3XDF2_9BURK</name>
<dbReference type="PANTHER" id="PTHR34322:SF2">
    <property type="entry name" value="TRANSPOSASE IS200-LIKE DOMAIN-CONTAINING PROTEIN"/>
    <property type="match status" value="1"/>
</dbReference>
<dbReference type="SUPFAM" id="SSF143422">
    <property type="entry name" value="Transposase IS200-like"/>
    <property type="match status" value="1"/>
</dbReference>
<evidence type="ECO:0000259" key="1">
    <source>
        <dbReference type="SMART" id="SM01321"/>
    </source>
</evidence>
<dbReference type="InterPro" id="IPR036515">
    <property type="entry name" value="Transposase_17_sf"/>
</dbReference>
<dbReference type="PANTHER" id="PTHR34322">
    <property type="entry name" value="TRANSPOSASE, Y1_TNP DOMAIN-CONTAINING"/>
    <property type="match status" value="1"/>
</dbReference>
<evidence type="ECO:0000313" key="2">
    <source>
        <dbReference type="EMBL" id="MUI14529.1"/>
    </source>
</evidence>
<dbReference type="GO" id="GO:0006313">
    <property type="term" value="P:DNA transposition"/>
    <property type="evidence" value="ECO:0007669"/>
    <property type="project" value="InterPro"/>
</dbReference>